<comment type="caution">
    <text evidence="3">The sequence shown here is derived from an EMBL/GenBank/DDBJ whole genome shotgun (WGS) entry which is preliminary data.</text>
</comment>
<accession>A0A443ZUT9</accession>
<dbReference type="PANTHER" id="PTHR30273:SF2">
    <property type="entry name" value="PROTEIN FECR"/>
    <property type="match status" value="1"/>
</dbReference>
<sequence length="315" mass="34774">MANALDYRTLEAAATWYVQLNAAQPSDAQLQAWQDWLGKSQAHAQAWARVEKLQRQFGSLPADVALPTLAGVRARRRAVLKTLAMLLAVGATGWAVRESTPAQALMAELRTGKGQRRQVRLSDGSQLELNSDSAVDVRYDGQLRALRLYRGEIMVQTASDPDARPFEVHTAEGRVRALGTRFSVRSDEGSSQVSVLQHAVEIRPVDSPLLMLRLDAGQSVTFNPRQIGTAHSVAPGTGAWTQGMLTVIEWRLADFITELRRYRPGVLRCADGIADLRLSGAFRIDDTDTILENLSASLPVKVRYLTRYWVSIEPA</sequence>
<dbReference type="STRING" id="237609.PSAKL28_06940"/>
<dbReference type="GO" id="GO:0016989">
    <property type="term" value="F:sigma factor antagonist activity"/>
    <property type="evidence" value="ECO:0007669"/>
    <property type="project" value="TreeGrafter"/>
</dbReference>
<protein>
    <submittedName>
        <fullName evidence="3">Iron dicitrate transport regulator FecR</fullName>
    </submittedName>
</protein>
<evidence type="ECO:0000313" key="4">
    <source>
        <dbReference type="Proteomes" id="UP000288983"/>
    </source>
</evidence>
<evidence type="ECO:0000259" key="1">
    <source>
        <dbReference type="Pfam" id="PF04773"/>
    </source>
</evidence>
<dbReference type="Pfam" id="PF16220">
    <property type="entry name" value="DUF4880"/>
    <property type="match status" value="1"/>
</dbReference>
<organism evidence="3 4">
    <name type="scientific">Pseudomonas alkylphenolica</name>
    <dbReference type="NCBI Taxonomy" id="237609"/>
    <lineage>
        <taxon>Bacteria</taxon>
        <taxon>Pseudomonadati</taxon>
        <taxon>Pseudomonadota</taxon>
        <taxon>Gammaproteobacteria</taxon>
        <taxon>Pseudomonadales</taxon>
        <taxon>Pseudomonadaceae</taxon>
        <taxon>Pseudomonas</taxon>
    </lineage>
</organism>
<dbReference type="InterPro" id="IPR032623">
    <property type="entry name" value="FecR_N"/>
</dbReference>
<evidence type="ECO:0000259" key="2">
    <source>
        <dbReference type="Pfam" id="PF16220"/>
    </source>
</evidence>
<dbReference type="OrthoDB" id="1099576at2"/>
<evidence type="ECO:0000313" key="3">
    <source>
        <dbReference type="EMBL" id="RWU23938.1"/>
    </source>
</evidence>
<dbReference type="PIRSF" id="PIRSF018266">
    <property type="entry name" value="FecR"/>
    <property type="match status" value="1"/>
</dbReference>
<dbReference type="Pfam" id="PF04773">
    <property type="entry name" value="FecR"/>
    <property type="match status" value="1"/>
</dbReference>
<dbReference type="InterPro" id="IPR006860">
    <property type="entry name" value="FecR"/>
</dbReference>
<name>A0A443ZUT9_9PSED</name>
<dbReference type="RefSeq" id="WP_128323042.1">
    <property type="nucleotide sequence ID" value="NZ_QJRG01000038.1"/>
</dbReference>
<gene>
    <name evidence="3" type="ORF">DM813_08960</name>
</gene>
<reference evidence="3 4" key="1">
    <citation type="submission" date="2018-06" db="EMBL/GenBank/DDBJ databases">
        <title>Bacteria isolated from soil of Wuhan.</title>
        <authorList>
            <person name="Wei X."/>
            <person name="Chunhua H."/>
        </authorList>
    </citation>
    <scope>NUCLEOTIDE SEQUENCE [LARGE SCALE GENOMIC DNA]</scope>
    <source>
        <strain evidence="4">xwS2</strain>
    </source>
</reference>
<proteinExistence type="predicted"/>
<dbReference type="Gene3D" id="2.60.120.1440">
    <property type="match status" value="1"/>
</dbReference>
<dbReference type="Proteomes" id="UP000288983">
    <property type="component" value="Unassembled WGS sequence"/>
</dbReference>
<dbReference type="InterPro" id="IPR012373">
    <property type="entry name" value="Ferrdict_sens_TM"/>
</dbReference>
<dbReference type="AlphaFoldDB" id="A0A443ZUT9"/>
<dbReference type="EMBL" id="QJRG01000038">
    <property type="protein sequence ID" value="RWU23938.1"/>
    <property type="molecule type" value="Genomic_DNA"/>
</dbReference>
<feature type="domain" description="FecR protein" evidence="1">
    <location>
        <begin position="108"/>
        <end position="201"/>
    </location>
</feature>
<feature type="domain" description="FecR N-terminal" evidence="2">
    <location>
        <begin position="11"/>
        <end position="53"/>
    </location>
</feature>
<dbReference type="PANTHER" id="PTHR30273">
    <property type="entry name" value="PERIPLASMIC SIGNAL SENSOR AND SIGMA FACTOR ACTIVATOR FECR-RELATED"/>
    <property type="match status" value="1"/>
</dbReference>